<comment type="catalytic activity">
    <reaction evidence="2 9">
        <text>glutathione + H2O = L-cysteinylglycine + L-glutamate</text>
        <dbReference type="Rhea" id="RHEA:28807"/>
        <dbReference type="ChEBI" id="CHEBI:15377"/>
        <dbReference type="ChEBI" id="CHEBI:29985"/>
        <dbReference type="ChEBI" id="CHEBI:57925"/>
        <dbReference type="ChEBI" id="CHEBI:61694"/>
        <dbReference type="EC" id="3.4.19.13"/>
    </reaction>
</comment>
<dbReference type="InterPro" id="IPR043138">
    <property type="entry name" value="GGT_lsub"/>
</dbReference>
<dbReference type="PANTHER" id="PTHR43199:SF1">
    <property type="entry name" value="GLUTATHIONE HYDROLASE PROENZYME"/>
    <property type="match status" value="1"/>
</dbReference>
<reference evidence="12 13" key="1">
    <citation type="submission" date="2023-02" db="EMBL/GenBank/DDBJ databases">
        <title>Description and genomic characterization of Microbulbifer bruguierae sp. nov., isolated from the sediment of mangrove plant Bruguiera sexangula.</title>
        <authorList>
            <person name="Long M."/>
        </authorList>
    </citation>
    <scope>NUCLEOTIDE SEQUENCE [LARGE SCALE GENOMIC DNA]</scope>
    <source>
        <strain evidence="12 13">H12</strain>
    </source>
</reference>
<keyword evidence="11" id="KW-0732">Signal</keyword>
<accession>A0ABY8N9B4</accession>
<comment type="similarity">
    <text evidence="3 9">Belongs to the gamma-glutamyltransferase family.</text>
</comment>
<dbReference type="Gene3D" id="1.10.246.130">
    <property type="match status" value="1"/>
</dbReference>
<organism evidence="12 13">
    <name type="scientific">Microbulbifer bruguierae</name>
    <dbReference type="NCBI Taxonomy" id="3029061"/>
    <lineage>
        <taxon>Bacteria</taxon>
        <taxon>Pseudomonadati</taxon>
        <taxon>Pseudomonadota</taxon>
        <taxon>Gammaproteobacteria</taxon>
        <taxon>Cellvibrionales</taxon>
        <taxon>Microbulbiferaceae</taxon>
        <taxon>Microbulbifer</taxon>
    </lineage>
</organism>
<dbReference type="NCBIfam" id="TIGR00066">
    <property type="entry name" value="g_glut_trans"/>
    <property type="match status" value="1"/>
</dbReference>
<comment type="catalytic activity">
    <reaction evidence="1 9">
        <text>an S-substituted glutathione + H2O = an S-substituted L-cysteinylglycine + L-glutamate</text>
        <dbReference type="Rhea" id="RHEA:59468"/>
        <dbReference type="ChEBI" id="CHEBI:15377"/>
        <dbReference type="ChEBI" id="CHEBI:29985"/>
        <dbReference type="ChEBI" id="CHEBI:90779"/>
        <dbReference type="ChEBI" id="CHEBI:143103"/>
        <dbReference type="EC" id="3.4.19.13"/>
    </reaction>
</comment>
<comment type="subunit">
    <text evidence="9">This enzyme consists of two polypeptide chains, which are synthesized in precursor form from a single polypeptide.</text>
</comment>
<evidence type="ECO:0000256" key="2">
    <source>
        <dbReference type="ARBA" id="ARBA00001089"/>
    </source>
</evidence>
<evidence type="ECO:0000256" key="7">
    <source>
        <dbReference type="ARBA" id="ARBA00023315"/>
    </source>
</evidence>
<dbReference type="EC" id="2.3.2.2" evidence="9"/>
<evidence type="ECO:0000256" key="1">
    <source>
        <dbReference type="ARBA" id="ARBA00001049"/>
    </source>
</evidence>
<dbReference type="EC" id="3.4.19.13" evidence="9"/>
<keyword evidence="9" id="KW-0317">Glutathione biosynthesis</keyword>
<keyword evidence="6 9" id="KW-0865">Zymogen</keyword>
<dbReference type="Proteomes" id="UP001236500">
    <property type="component" value="Chromosome"/>
</dbReference>
<evidence type="ECO:0000256" key="10">
    <source>
        <dbReference type="SAM" id="MobiDB-lite"/>
    </source>
</evidence>
<keyword evidence="13" id="KW-1185">Reference proteome</keyword>
<gene>
    <name evidence="12" type="primary">ggt</name>
    <name evidence="12" type="ORF">PVT68_11970</name>
</gene>
<comment type="pathway">
    <text evidence="9">Sulfur metabolism; glutathione metabolism.</text>
</comment>
<dbReference type="Gene3D" id="3.60.20.40">
    <property type="match status" value="1"/>
</dbReference>
<dbReference type="PANTHER" id="PTHR43199">
    <property type="entry name" value="GLUTATHIONE HYDROLASE"/>
    <property type="match status" value="1"/>
</dbReference>
<proteinExistence type="inferred from homology"/>
<dbReference type="SUPFAM" id="SSF56235">
    <property type="entry name" value="N-terminal nucleophile aminohydrolases (Ntn hydrolases)"/>
    <property type="match status" value="1"/>
</dbReference>
<feature type="compositionally biased region" description="Polar residues" evidence="10">
    <location>
        <begin position="388"/>
        <end position="406"/>
    </location>
</feature>
<comment type="PTM">
    <text evidence="9">Cleaved by autocatalysis into a large and a small subunit.</text>
</comment>
<evidence type="ECO:0000256" key="8">
    <source>
        <dbReference type="ARBA" id="ARBA00047417"/>
    </source>
</evidence>
<evidence type="ECO:0000256" key="6">
    <source>
        <dbReference type="ARBA" id="ARBA00023145"/>
    </source>
</evidence>
<evidence type="ECO:0000256" key="9">
    <source>
        <dbReference type="RuleBase" id="RU368036"/>
    </source>
</evidence>
<evidence type="ECO:0000256" key="4">
    <source>
        <dbReference type="ARBA" id="ARBA00022679"/>
    </source>
</evidence>
<evidence type="ECO:0000313" key="12">
    <source>
        <dbReference type="EMBL" id="WGL15486.1"/>
    </source>
</evidence>
<dbReference type="GO" id="GO:0103068">
    <property type="term" value="F:leukotriene C4 gamma-glutamyl transferase activity"/>
    <property type="evidence" value="ECO:0007669"/>
    <property type="project" value="UniProtKB-EC"/>
</dbReference>
<dbReference type="EMBL" id="CP118605">
    <property type="protein sequence ID" value="WGL15486.1"/>
    <property type="molecule type" value="Genomic_DNA"/>
</dbReference>
<evidence type="ECO:0000313" key="13">
    <source>
        <dbReference type="Proteomes" id="UP001236500"/>
    </source>
</evidence>
<feature type="signal peptide" evidence="11">
    <location>
        <begin position="1"/>
        <end position="28"/>
    </location>
</feature>
<dbReference type="InterPro" id="IPR043137">
    <property type="entry name" value="GGT_ssub_C"/>
</dbReference>
<comment type="catalytic activity">
    <reaction evidence="8 9">
        <text>an N-terminal (5-L-glutamyl)-[peptide] + an alpha-amino acid = 5-L-glutamyl amino acid + an N-terminal L-alpha-aminoacyl-[peptide]</text>
        <dbReference type="Rhea" id="RHEA:23904"/>
        <dbReference type="Rhea" id="RHEA-COMP:9780"/>
        <dbReference type="Rhea" id="RHEA-COMP:9795"/>
        <dbReference type="ChEBI" id="CHEBI:77644"/>
        <dbReference type="ChEBI" id="CHEBI:78597"/>
        <dbReference type="ChEBI" id="CHEBI:78599"/>
        <dbReference type="ChEBI" id="CHEBI:78608"/>
        <dbReference type="EC" id="2.3.2.2"/>
    </reaction>
</comment>
<evidence type="ECO:0000256" key="5">
    <source>
        <dbReference type="ARBA" id="ARBA00022801"/>
    </source>
</evidence>
<keyword evidence="5 9" id="KW-0378">Hydrolase</keyword>
<dbReference type="RefSeq" id="WP_280318348.1">
    <property type="nucleotide sequence ID" value="NZ_CP118605.1"/>
</dbReference>
<evidence type="ECO:0000256" key="11">
    <source>
        <dbReference type="SAM" id="SignalP"/>
    </source>
</evidence>
<sequence length="586" mass="62681">MNRFLTLSRVFSRALSLSAALIAATAGAAPQSEVQPEVATGRTEIKSATAKSYMAVTANPHASAAAETMLAKGGTAVDAAIAAQLVLGLVEPQSSGIGGGAFLLNYRADHKKLYSYDGRETAPMAVNEDYFMRDGKPRGFIEAVIGGYSVGVPGAMRMLEMAHQRDGKLPWKDLFQPAIQLAEQGFAISPRLYQLALRMPRVAVRPAIRDYLFGEDGKPLPVGHLLKNPEYAATLKLLAEKGTQPFYQGEIAEAIVTAVRNDPENPGVMTLEDMAAYTAKLREPVCGKFLVYSVCGAGGPSSGGTTVGAILGILQHFPLEDYAVGSAELTHLFAEASELAFADRNTYSADGDFVAVPYQGLVDPEYLAERAALISLSKATPAVAGNPTAFSENRQTASSPEMPNTSHMSIVDRYGNAVSMTTSIETGFGSRLLVKGFILNNQLTDFSFVPRTGDKKLVANRIQPGKRPRSSMSPTIVFNPEGTPRLVVGSPGGSRIIDYTARTILYHLAKDMPIAEAIHAGNITAIGYKVEVEPDALSWWEQKKLERMGHEVISKELNSGLHAIALIDGQLHGGADTRREGSAVGR</sequence>
<evidence type="ECO:0000256" key="3">
    <source>
        <dbReference type="ARBA" id="ARBA00009381"/>
    </source>
</evidence>
<feature type="region of interest" description="Disordered" evidence="10">
    <location>
        <begin position="385"/>
        <end position="406"/>
    </location>
</feature>
<dbReference type="InterPro" id="IPR000101">
    <property type="entry name" value="GGT_peptidase"/>
</dbReference>
<feature type="chain" id="PRO_5047430917" description="Glutathione hydrolase proenzyme" evidence="11">
    <location>
        <begin position="29"/>
        <end position="586"/>
    </location>
</feature>
<dbReference type="Pfam" id="PF01019">
    <property type="entry name" value="G_glu_transpept"/>
    <property type="match status" value="1"/>
</dbReference>
<dbReference type="PRINTS" id="PR01210">
    <property type="entry name" value="GGTRANSPTASE"/>
</dbReference>
<dbReference type="InterPro" id="IPR029055">
    <property type="entry name" value="Ntn_hydrolases_N"/>
</dbReference>
<keyword evidence="7 9" id="KW-0012">Acyltransferase</keyword>
<keyword evidence="4 9" id="KW-0808">Transferase</keyword>
<dbReference type="InterPro" id="IPR051792">
    <property type="entry name" value="GGT_bact"/>
</dbReference>
<protein>
    <recommendedName>
        <fullName evidence="9">Glutathione hydrolase proenzyme</fullName>
        <ecNumber evidence="9">2.3.2.2</ecNumber>
        <ecNumber evidence="9">3.4.19.13</ecNumber>
    </recommendedName>
    <component>
        <recommendedName>
            <fullName evidence="9">Glutathione hydrolase large chain</fullName>
        </recommendedName>
    </component>
    <component>
        <recommendedName>
            <fullName evidence="9">Glutathione hydrolase small chain</fullName>
        </recommendedName>
    </component>
</protein>
<name>A0ABY8N9B4_9GAMM</name>